<evidence type="ECO:0000313" key="2">
    <source>
        <dbReference type="Proteomes" id="UP001497680"/>
    </source>
</evidence>
<dbReference type="EMBL" id="MU394690">
    <property type="protein sequence ID" value="KAI6080075.1"/>
    <property type="molecule type" value="Genomic_DNA"/>
</dbReference>
<proteinExistence type="predicted"/>
<protein>
    <submittedName>
        <fullName evidence="1">Uncharacterized protein</fullName>
    </submittedName>
</protein>
<name>A0ACC0CID7_9PEZI</name>
<gene>
    <name evidence="1" type="ORF">F4821DRAFT_266272</name>
</gene>
<comment type="caution">
    <text evidence="1">The sequence shown here is derived from an EMBL/GenBank/DDBJ whole genome shotgun (WGS) entry which is preliminary data.</text>
</comment>
<sequence length="275" mass="30105">MLIPRFCREQHGSPQACDMWRASQTIAELVLLDFAAAYQCSVADLPPYALGSPPSARTTLLPLTFSRWLQQDDGWVQQGTYTIPSDQYDLFSRGMQIPFAVSNCSIPFGAPPRFPVVGSPLVATSPTNISSARHDLQYPPGAIVLPQLLGLRNATSFRSWIKPYPSGIDARSAATLRLDSGATSFVRDDECHLRMLHYLENGGSLHGYGMEVEHQVDLRGNGNPTLPAGAIESRTCPFLGTQKWWAQGGRLSRGNLWTLFDTSPRITTIVDIAGG</sequence>
<dbReference type="Proteomes" id="UP001497680">
    <property type="component" value="Unassembled WGS sequence"/>
</dbReference>
<evidence type="ECO:0000313" key="1">
    <source>
        <dbReference type="EMBL" id="KAI6080075.1"/>
    </source>
</evidence>
<accession>A0ACC0CID7</accession>
<keyword evidence="2" id="KW-1185">Reference proteome</keyword>
<reference evidence="1 2" key="1">
    <citation type="journal article" date="2022" name="New Phytol.">
        <title>Ecological generalism drives hyperdiversity of secondary metabolite gene clusters in xylarialean endophytes.</title>
        <authorList>
            <person name="Franco M.E.E."/>
            <person name="Wisecaver J.H."/>
            <person name="Arnold A.E."/>
            <person name="Ju Y.M."/>
            <person name="Slot J.C."/>
            <person name="Ahrendt S."/>
            <person name="Moore L.P."/>
            <person name="Eastman K.E."/>
            <person name="Scott K."/>
            <person name="Konkel Z."/>
            <person name="Mondo S.J."/>
            <person name="Kuo A."/>
            <person name="Hayes R.D."/>
            <person name="Haridas S."/>
            <person name="Andreopoulos B."/>
            <person name="Riley R."/>
            <person name="LaButti K."/>
            <person name="Pangilinan J."/>
            <person name="Lipzen A."/>
            <person name="Amirebrahimi M."/>
            <person name="Yan J."/>
            <person name="Adam C."/>
            <person name="Keymanesh K."/>
            <person name="Ng V."/>
            <person name="Louie K."/>
            <person name="Northen T."/>
            <person name="Drula E."/>
            <person name="Henrissat B."/>
            <person name="Hsieh H.M."/>
            <person name="Youens-Clark K."/>
            <person name="Lutzoni F."/>
            <person name="Miadlikowska J."/>
            <person name="Eastwood D.C."/>
            <person name="Hamelin R.C."/>
            <person name="Grigoriev I.V."/>
            <person name="U'Ren J.M."/>
        </authorList>
    </citation>
    <scope>NUCLEOTIDE SEQUENCE [LARGE SCALE GENOMIC DNA]</scope>
    <source>
        <strain evidence="1 2">ER1909</strain>
    </source>
</reference>
<organism evidence="1 2">
    <name type="scientific">Hypoxylon rubiginosum</name>
    <dbReference type="NCBI Taxonomy" id="110542"/>
    <lineage>
        <taxon>Eukaryota</taxon>
        <taxon>Fungi</taxon>
        <taxon>Dikarya</taxon>
        <taxon>Ascomycota</taxon>
        <taxon>Pezizomycotina</taxon>
        <taxon>Sordariomycetes</taxon>
        <taxon>Xylariomycetidae</taxon>
        <taxon>Xylariales</taxon>
        <taxon>Hypoxylaceae</taxon>
        <taxon>Hypoxylon</taxon>
    </lineage>
</organism>